<evidence type="ECO:0000259" key="7">
    <source>
        <dbReference type="PROSITE" id="PS50089"/>
    </source>
</evidence>
<feature type="compositionally biased region" description="Basic and acidic residues" evidence="5">
    <location>
        <begin position="8"/>
        <end position="25"/>
    </location>
</feature>
<dbReference type="Pfam" id="PF00628">
    <property type="entry name" value="PHD"/>
    <property type="match status" value="1"/>
</dbReference>
<keyword evidence="9" id="KW-1185">Reference proteome</keyword>
<keyword evidence="3" id="KW-0862">Zinc</keyword>
<dbReference type="Proteomes" id="UP001229421">
    <property type="component" value="Unassembled WGS sequence"/>
</dbReference>
<reference evidence="8" key="1">
    <citation type="journal article" date="2023" name="bioRxiv">
        <title>Improved chromosome-level genome assembly for marigold (Tagetes erecta).</title>
        <authorList>
            <person name="Jiang F."/>
            <person name="Yuan L."/>
            <person name="Wang S."/>
            <person name="Wang H."/>
            <person name="Xu D."/>
            <person name="Wang A."/>
            <person name="Fan W."/>
        </authorList>
    </citation>
    <scope>NUCLEOTIDE SEQUENCE</scope>
    <source>
        <strain evidence="8">WSJ</strain>
        <tissue evidence="8">Leaf</tissue>
    </source>
</reference>
<feature type="compositionally biased region" description="Basic and acidic residues" evidence="5">
    <location>
        <begin position="237"/>
        <end position="253"/>
    </location>
</feature>
<keyword evidence="2 4" id="KW-0863">Zinc-finger</keyword>
<feature type="region of interest" description="Disordered" evidence="5">
    <location>
        <begin position="316"/>
        <end position="339"/>
    </location>
</feature>
<evidence type="ECO:0000259" key="6">
    <source>
        <dbReference type="PROSITE" id="PS50016"/>
    </source>
</evidence>
<dbReference type="InterPro" id="IPR011011">
    <property type="entry name" value="Znf_FYVE_PHD"/>
</dbReference>
<dbReference type="InterPro" id="IPR058746">
    <property type="entry name" value="Znf_RING-type_Topors"/>
</dbReference>
<evidence type="ECO:0000256" key="2">
    <source>
        <dbReference type="ARBA" id="ARBA00022771"/>
    </source>
</evidence>
<feature type="region of interest" description="Disordered" evidence="5">
    <location>
        <begin position="237"/>
        <end position="279"/>
    </location>
</feature>
<gene>
    <name evidence="8" type="ORF">QVD17_10577</name>
</gene>
<dbReference type="InterPro" id="IPR017907">
    <property type="entry name" value="Znf_RING_CS"/>
</dbReference>
<dbReference type="InterPro" id="IPR013083">
    <property type="entry name" value="Znf_RING/FYVE/PHD"/>
</dbReference>
<dbReference type="PROSITE" id="PS50016">
    <property type="entry name" value="ZF_PHD_2"/>
    <property type="match status" value="1"/>
</dbReference>
<feature type="region of interest" description="Disordered" evidence="5">
    <location>
        <begin position="1"/>
        <end position="49"/>
    </location>
</feature>
<evidence type="ECO:0000256" key="4">
    <source>
        <dbReference type="PROSITE-ProRule" id="PRU00175"/>
    </source>
</evidence>
<dbReference type="PANTHER" id="PTHR47177">
    <property type="entry name" value="F18C1.6 PROTEIN"/>
    <property type="match status" value="1"/>
</dbReference>
<organism evidence="8 9">
    <name type="scientific">Tagetes erecta</name>
    <name type="common">African marigold</name>
    <dbReference type="NCBI Taxonomy" id="13708"/>
    <lineage>
        <taxon>Eukaryota</taxon>
        <taxon>Viridiplantae</taxon>
        <taxon>Streptophyta</taxon>
        <taxon>Embryophyta</taxon>
        <taxon>Tracheophyta</taxon>
        <taxon>Spermatophyta</taxon>
        <taxon>Magnoliopsida</taxon>
        <taxon>eudicotyledons</taxon>
        <taxon>Gunneridae</taxon>
        <taxon>Pentapetalae</taxon>
        <taxon>asterids</taxon>
        <taxon>campanulids</taxon>
        <taxon>Asterales</taxon>
        <taxon>Asteraceae</taxon>
        <taxon>Asteroideae</taxon>
        <taxon>Heliantheae alliance</taxon>
        <taxon>Tageteae</taxon>
        <taxon>Tagetes</taxon>
    </lineage>
</organism>
<evidence type="ECO:0000256" key="1">
    <source>
        <dbReference type="ARBA" id="ARBA00022723"/>
    </source>
</evidence>
<name>A0AAD8L380_TARER</name>
<feature type="domain" description="PHD-type" evidence="6">
    <location>
        <begin position="153"/>
        <end position="202"/>
    </location>
</feature>
<dbReference type="InterPro" id="IPR019787">
    <property type="entry name" value="Znf_PHD-finger"/>
</dbReference>
<feature type="domain" description="RING-type" evidence="7">
    <location>
        <begin position="66"/>
        <end position="107"/>
    </location>
</feature>
<dbReference type="InterPro" id="IPR001965">
    <property type="entry name" value="Znf_PHD"/>
</dbReference>
<dbReference type="GO" id="GO:0008270">
    <property type="term" value="F:zinc ion binding"/>
    <property type="evidence" value="ECO:0007669"/>
    <property type="project" value="UniProtKB-KW"/>
</dbReference>
<dbReference type="Pfam" id="PF13639">
    <property type="entry name" value="zf-RING_2"/>
    <property type="match status" value="1"/>
</dbReference>
<evidence type="ECO:0000256" key="3">
    <source>
        <dbReference type="ARBA" id="ARBA00022833"/>
    </source>
</evidence>
<dbReference type="PANTHER" id="PTHR47177:SF4">
    <property type="entry name" value="OS06G0283200 PROTEIN"/>
    <property type="match status" value="1"/>
</dbReference>
<dbReference type="SMART" id="SM00249">
    <property type="entry name" value="PHD"/>
    <property type="match status" value="1"/>
</dbReference>
<comment type="caution">
    <text evidence="8">The sequence shown here is derived from an EMBL/GenBank/DDBJ whole genome shotgun (WGS) entry which is preliminary data.</text>
</comment>
<protein>
    <submittedName>
        <fullName evidence="8">Uncharacterized protein</fullName>
    </submittedName>
</protein>
<dbReference type="PROSITE" id="PS00518">
    <property type="entry name" value="ZF_RING_1"/>
    <property type="match status" value="1"/>
</dbReference>
<dbReference type="CDD" id="cd16574">
    <property type="entry name" value="RING-HC_Topors"/>
    <property type="match status" value="1"/>
</dbReference>
<sequence length="657" mass="72696">MMPLMKQEPIEHAPEMKPPEIKSETVDSSPVKRLKTLTSDSPSKGKSKIEYEDDDSALLQQEVDTCGVCLLEEGMSLRGFIDSCDHYFCFVCIMEWAKVESRCPICKRRFSAIRRPNKDGVFLSERIVNVPVRDQIYSYNGNATIGPSDPYSQVKCSVCSGSSDENLLLLCDLCDSAAHSFCVGLGMTVPEGDWFCKDCSLSRDEHAKVETDTTSDYYNSYDTNALSSKTERFTEPEVSIRDIVSESSTREPDVSLNTTSVNQSGSIGEQSTVDRSNAPNARTLQRCLNVHSRIRVLRENWGGLRGGSLRFSSSIEEGVKTSQSQSSSLNHESSSQNHPYDIDKAWKMMGIAAKALGKKPGSKISVPKDSGFHKKKERLLNEASKVAPVRPNSNYLGVWKRNESELSSSKKIIASAQVKNDSYNCPNLLTISNVVGCSGQSSSIAADNRCAKKAIDAGLEKEKNIKKEAHFDDRIKEIGDAKSEIQSLVKLNLNLLNRDNCLNLSTASNAVGSSDQSSSIAADKRCAKKVIEGVEKEKNIKKDEHFDGSIREIEAAKSEIQSLVKLNLKLLSRDKKLEVDVFKEVARHATHSIMAACGIEPPKARFRSFERLKCDHSQTRKRPSSTLMPSCCRECFFIFVKDVVTAIAVDRTASCKA</sequence>
<dbReference type="InterPro" id="IPR001841">
    <property type="entry name" value="Znf_RING"/>
</dbReference>
<accession>A0AAD8L380</accession>
<feature type="compositionally biased region" description="Low complexity" evidence="5">
    <location>
        <begin position="322"/>
        <end position="336"/>
    </location>
</feature>
<dbReference type="SMART" id="SM00184">
    <property type="entry name" value="RING"/>
    <property type="match status" value="2"/>
</dbReference>
<dbReference type="PROSITE" id="PS50089">
    <property type="entry name" value="ZF_RING_2"/>
    <property type="match status" value="1"/>
</dbReference>
<evidence type="ECO:0000313" key="8">
    <source>
        <dbReference type="EMBL" id="KAK1433663.1"/>
    </source>
</evidence>
<evidence type="ECO:0000313" key="9">
    <source>
        <dbReference type="Proteomes" id="UP001229421"/>
    </source>
</evidence>
<dbReference type="Gene3D" id="3.30.40.10">
    <property type="entry name" value="Zinc/RING finger domain, C3HC4 (zinc finger)"/>
    <property type="match status" value="2"/>
</dbReference>
<keyword evidence="1" id="KW-0479">Metal-binding</keyword>
<dbReference type="SUPFAM" id="SSF57850">
    <property type="entry name" value="RING/U-box"/>
    <property type="match status" value="1"/>
</dbReference>
<feature type="compositionally biased region" description="Polar residues" evidence="5">
    <location>
        <begin position="255"/>
        <end position="279"/>
    </location>
</feature>
<dbReference type="EMBL" id="JAUHHV010000002">
    <property type="protein sequence ID" value="KAK1433663.1"/>
    <property type="molecule type" value="Genomic_DNA"/>
</dbReference>
<evidence type="ECO:0000256" key="5">
    <source>
        <dbReference type="SAM" id="MobiDB-lite"/>
    </source>
</evidence>
<proteinExistence type="predicted"/>
<dbReference type="AlphaFoldDB" id="A0AAD8L380"/>
<dbReference type="SUPFAM" id="SSF57903">
    <property type="entry name" value="FYVE/PHD zinc finger"/>
    <property type="match status" value="1"/>
</dbReference>